<evidence type="ECO:0000256" key="2">
    <source>
        <dbReference type="ARBA" id="ARBA00022723"/>
    </source>
</evidence>
<evidence type="ECO:0000259" key="7">
    <source>
        <dbReference type="Pfam" id="PF01435"/>
    </source>
</evidence>
<dbReference type="PANTHER" id="PTHR22726:SF1">
    <property type="entry name" value="METALLOENDOPEPTIDASE OMA1, MITOCHONDRIAL"/>
    <property type="match status" value="1"/>
</dbReference>
<evidence type="ECO:0000313" key="9">
    <source>
        <dbReference type="Proteomes" id="UP000675880"/>
    </source>
</evidence>
<dbReference type="Pfam" id="PF01435">
    <property type="entry name" value="Peptidase_M48"/>
    <property type="match status" value="1"/>
</dbReference>
<dbReference type="Gene3D" id="3.30.2010.10">
    <property type="entry name" value="Metalloproteases ('zincins'), catalytic domain"/>
    <property type="match status" value="1"/>
</dbReference>
<dbReference type="PANTHER" id="PTHR22726">
    <property type="entry name" value="METALLOENDOPEPTIDASE OMA1"/>
    <property type="match status" value="1"/>
</dbReference>
<dbReference type="Proteomes" id="UP000675880">
    <property type="component" value="Unassembled WGS sequence"/>
</dbReference>
<keyword evidence="5 6" id="KW-0482">Metalloprotease</keyword>
<accession>A0ABM8QCZ2</accession>
<evidence type="ECO:0000256" key="5">
    <source>
        <dbReference type="ARBA" id="ARBA00023049"/>
    </source>
</evidence>
<evidence type="ECO:0000256" key="6">
    <source>
        <dbReference type="RuleBase" id="RU003983"/>
    </source>
</evidence>
<name>A0ABM8QCZ2_9BACT</name>
<keyword evidence="2" id="KW-0479">Metal-binding</keyword>
<feature type="domain" description="Peptidase M48" evidence="7">
    <location>
        <begin position="89"/>
        <end position="264"/>
    </location>
</feature>
<keyword evidence="9" id="KW-1185">Reference proteome</keyword>
<proteinExistence type="inferred from homology"/>
<comment type="cofactor">
    <cofactor evidence="6">
        <name>Zn(2+)</name>
        <dbReference type="ChEBI" id="CHEBI:29105"/>
    </cofactor>
    <text evidence="6">Binds 1 zinc ion per subunit.</text>
</comment>
<dbReference type="EMBL" id="CAJNBJ010000001">
    <property type="protein sequence ID" value="CAE6690131.1"/>
    <property type="molecule type" value="Genomic_DNA"/>
</dbReference>
<evidence type="ECO:0000256" key="4">
    <source>
        <dbReference type="ARBA" id="ARBA00022833"/>
    </source>
</evidence>
<keyword evidence="3 6" id="KW-0378">Hydrolase</keyword>
<protein>
    <submittedName>
        <fullName evidence="8">Peptidase</fullName>
    </submittedName>
</protein>
<dbReference type="PROSITE" id="PS51257">
    <property type="entry name" value="PROKAR_LIPOPROTEIN"/>
    <property type="match status" value="1"/>
</dbReference>
<comment type="caution">
    <text evidence="8">The sequence shown here is derived from an EMBL/GenBank/DDBJ whole genome shotgun (WGS) entry which is preliminary data.</text>
</comment>
<dbReference type="InterPro" id="IPR001915">
    <property type="entry name" value="Peptidase_M48"/>
</dbReference>
<comment type="similarity">
    <text evidence="6">Belongs to the peptidase M48 family.</text>
</comment>
<gene>
    <name evidence="8" type="ORF">NSPZN2_10182</name>
</gene>
<dbReference type="RefSeq" id="WP_213040115.1">
    <property type="nucleotide sequence ID" value="NZ_CAJNBJ010000001.1"/>
</dbReference>
<keyword evidence="1 6" id="KW-0645">Protease</keyword>
<dbReference type="InterPro" id="IPR051156">
    <property type="entry name" value="Mito/Outer_Membr_Metalloprot"/>
</dbReference>
<evidence type="ECO:0000256" key="3">
    <source>
        <dbReference type="ARBA" id="ARBA00022801"/>
    </source>
</evidence>
<sequence>MRNNHVVTASLLALSLTVAGCAEVQRAGEDLARQSGNPRLAGAIHGVGNVVGSLFPIGYEEESSIGQAMALQVVARYGGVVDQPELVRYVNLVARAVANTSDRPDIPYRVAILEHESINAFAAPAGYIFVTRGLLKQVRNEAELAAVLGHEIAHVSQKHILDIIQRSKRLAGVTEAGLSYATSNPAAFKNVIDGAVKKLLDEGLDQGKEMEADTIGEVFAARVGYDPEAYVGLLTRLRELKGDDRALFKTHPNFTARIEAVQKTIQGKHLTSTGVILQERFSRMTKRV</sequence>
<evidence type="ECO:0000256" key="1">
    <source>
        <dbReference type="ARBA" id="ARBA00022670"/>
    </source>
</evidence>
<reference evidence="8 9" key="1">
    <citation type="submission" date="2021-02" db="EMBL/GenBank/DDBJ databases">
        <authorList>
            <person name="Han P."/>
        </authorList>
    </citation>
    <scope>NUCLEOTIDE SEQUENCE [LARGE SCALE GENOMIC DNA]</scope>
    <source>
        <strain evidence="8">Candidatus Nitrospira sp. ZN2</strain>
    </source>
</reference>
<organism evidence="8 9">
    <name type="scientific">Nitrospira defluvii</name>
    <dbReference type="NCBI Taxonomy" id="330214"/>
    <lineage>
        <taxon>Bacteria</taxon>
        <taxon>Pseudomonadati</taxon>
        <taxon>Nitrospirota</taxon>
        <taxon>Nitrospiria</taxon>
        <taxon>Nitrospirales</taxon>
        <taxon>Nitrospiraceae</taxon>
        <taxon>Nitrospira</taxon>
    </lineage>
</organism>
<evidence type="ECO:0000313" key="8">
    <source>
        <dbReference type="EMBL" id="CAE6690131.1"/>
    </source>
</evidence>
<keyword evidence="4 6" id="KW-0862">Zinc</keyword>